<dbReference type="PANTHER" id="PTHR23416">
    <property type="entry name" value="SIALIC ACID SYNTHASE-RELATED"/>
    <property type="match status" value="1"/>
</dbReference>
<proteinExistence type="predicted"/>
<dbReference type="EC" id="2.3.1.-" evidence="1"/>
<keyword evidence="1" id="KW-0012">Acyltransferase</keyword>
<dbReference type="Gene3D" id="2.160.10.10">
    <property type="entry name" value="Hexapeptide repeat proteins"/>
    <property type="match status" value="1"/>
</dbReference>
<dbReference type="Pfam" id="PF00132">
    <property type="entry name" value="Hexapep"/>
    <property type="match status" value="1"/>
</dbReference>
<dbReference type="FunFam" id="2.160.10.10:FF:000041">
    <property type="entry name" value="POSSIBLE TRANSFERASE"/>
    <property type="match status" value="1"/>
</dbReference>
<reference evidence="2" key="1">
    <citation type="submission" date="2015-03" db="EMBL/GenBank/DDBJ databases">
        <authorList>
            <consortium name="Pathogen Informatics"/>
        </authorList>
    </citation>
    <scope>NUCLEOTIDE SEQUENCE [LARGE SCALE GENOMIC DNA]</scope>
    <source>
        <strain evidence="2">K00500041</strain>
    </source>
</reference>
<evidence type="ECO:0000313" key="2">
    <source>
        <dbReference type="Proteomes" id="UP000038802"/>
    </source>
</evidence>
<sequence length="352" mass="38617">MKLVSAGQLCNGCPARVTTYILARRARFGSSRPWPVAVPGCPWACRVRGVSVVNVLSLGSSSGVVWGRVPITAPAGAATGVTSRADAHSQMRRYAQTGPTAKLSSAPMTTMWGAPLHRRWRGSRLRDPRQAKFLTLASLKWVLANRAYTPWYLVRYWRLLRFKLANPHIITRGMVFLGKGVEIHATPELAQLEIGRWVHIGDKNTIRAHEGSLRFGDKVVLGRDNVINTYLDIEIGDSVLMADWCYICDFDHRMDDITLPIKDQGIIKSPVRIGPDTWIGVKVSVLRGTTIGRGCVLGSHAVVRGAIPDYSIAVGAPAKVVKNRQLSWEASAAQRAELAAALADIERKKAAR</sequence>
<dbReference type="GO" id="GO:0016746">
    <property type="term" value="F:acyltransferase activity"/>
    <property type="evidence" value="ECO:0007669"/>
    <property type="project" value="UniProtKB-KW"/>
</dbReference>
<dbReference type="EC" id="2.-.-.-" evidence="1"/>
<accession>A0A0T9NZY8</accession>
<dbReference type="CDD" id="cd04647">
    <property type="entry name" value="LbH_MAT_like"/>
    <property type="match status" value="1"/>
</dbReference>
<dbReference type="InterPro" id="IPR051159">
    <property type="entry name" value="Hexapeptide_acetyltransf"/>
</dbReference>
<evidence type="ECO:0000313" key="1">
    <source>
        <dbReference type="EMBL" id="COW72012.1"/>
    </source>
</evidence>
<keyword evidence="1" id="KW-0808">Transferase</keyword>
<dbReference type="PANTHER" id="PTHR23416:SF78">
    <property type="entry name" value="LIPOPOLYSACCHARIDE BIOSYNTHESIS O-ACETYL TRANSFERASE WBBJ-RELATED"/>
    <property type="match status" value="1"/>
</dbReference>
<protein>
    <submittedName>
        <fullName evidence="1">Transferase</fullName>
        <ecNumber evidence="1">2.-.-.-</ecNumber>
        <ecNumber evidence="1">2.3.1.-</ecNumber>
    </submittedName>
</protein>
<dbReference type="Proteomes" id="UP000038802">
    <property type="component" value="Unassembled WGS sequence"/>
</dbReference>
<dbReference type="InterPro" id="IPR001451">
    <property type="entry name" value="Hexapep"/>
</dbReference>
<gene>
    <name evidence="1" type="ORF">ERS007703_04104</name>
</gene>
<organism evidence="1 2">
    <name type="scientific">Mycobacterium tuberculosis</name>
    <dbReference type="NCBI Taxonomy" id="1773"/>
    <lineage>
        <taxon>Bacteria</taxon>
        <taxon>Bacillati</taxon>
        <taxon>Actinomycetota</taxon>
        <taxon>Actinomycetes</taxon>
        <taxon>Mycobacteriales</taxon>
        <taxon>Mycobacteriaceae</taxon>
        <taxon>Mycobacterium</taxon>
        <taxon>Mycobacterium tuberculosis complex</taxon>
    </lineage>
</organism>
<dbReference type="InterPro" id="IPR011004">
    <property type="entry name" value="Trimer_LpxA-like_sf"/>
</dbReference>
<dbReference type="AlphaFoldDB" id="A0A0T9NZY8"/>
<dbReference type="EMBL" id="CSAE01000660">
    <property type="protein sequence ID" value="COW72012.1"/>
    <property type="molecule type" value="Genomic_DNA"/>
</dbReference>
<dbReference type="SUPFAM" id="SSF51161">
    <property type="entry name" value="Trimeric LpxA-like enzymes"/>
    <property type="match status" value="1"/>
</dbReference>
<dbReference type="STRING" id="115862.BBG46_15825"/>
<name>A0A0T9NZY8_MYCTX</name>